<dbReference type="GO" id="GO:0016705">
    <property type="term" value="F:oxidoreductase activity, acting on paired donors, with incorporation or reduction of molecular oxygen"/>
    <property type="evidence" value="ECO:0007669"/>
    <property type="project" value="InterPro"/>
</dbReference>
<dbReference type="Gene3D" id="1.10.630.10">
    <property type="entry name" value="Cytochrome P450"/>
    <property type="match status" value="1"/>
</dbReference>
<gene>
    <name evidence="10" type="ORF">Sradi_4305500</name>
</gene>
<dbReference type="SUPFAM" id="SSF48264">
    <property type="entry name" value="Cytochrome P450"/>
    <property type="match status" value="1"/>
</dbReference>
<dbReference type="PROSITE" id="PS00086">
    <property type="entry name" value="CYTOCHROME_P450"/>
    <property type="match status" value="1"/>
</dbReference>
<feature type="binding site" description="axial binding residue" evidence="8">
    <location>
        <position position="88"/>
    </location>
    <ligand>
        <name>heme</name>
        <dbReference type="ChEBI" id="CHEBI:30413"/>
    </ligand>
    <ligandPart>
        <name>Fe</name>
        <dbReference type="ChEBI" id="CHEBI:18248"/>
    </ligandPart>
</feature>
<sequence>MNLKKMIKAQRALIQGSIVLLLPPPGHCHEIIHLVLSQIFVNVWAIHRDPASWSDPLSFKPERFLGSDIDYKGQHFELLPFGSGRRACIGLALEFGAQDGEPDSSQFGAGL</sequence>
<dbReference type="GO" id="GO:0020037">
    <property type="term" value="F:heme binding"/>
    <property type="evidence" value="ECO:0007669"/>
    <property type="project" value="InterPro"/>
</dbReference>
<protein>
    <submittedName>
        <fullName evidence="10">Iridoid oxidase</fullName>
    </submittedName>
</protein>
<comment type="subcellular location">
    <subcellularLocation>
        <location evidence="1">Membrane</location>
        <topology evidence="1">Single-pass membrane protein</topology>
    </subcellularLocation>
</comment>
<evidence type="ECO:0000256" key="4">
    <source>
        <dbReference type="ARBA" id="ARBA00022723"/>
    </source>
</evidence>
<dbReference type="EMBL" id="JACGWJ010000019">
    <property type="protein sequence ID" value="KAL0344742.1"/>
    <property type="molecule type" value="Genomic_DNA"/>
</dbReference>
<comment type="cofactor">
    <cofactor evidence="8">
        <name>heme</name>
        <dbReference type="ChEBI" id="CHEBI:30413"/>
    </cofactor>
</comment>
<organism evidence="10">
    <name type="scientific">Sesamum radiatum</name>
    <name type="common">Black benniseed</name>
    <dbReference type="NCBI Taxonomy" id="300843"/>
    <lineage>
        <taxon>Eukaryota</taxon>
        <taxon>Viridiplantae</taxon>
        <taxon>Streptophyta</taxon>
        <taxon>Embryophyta</taxon>
        <taxon>Tracheophyta</taxon>
        <taxon>Spermatophyta</taxon>
        <taxon>Magnoliopsida</taxon>
        <taxon>eudicotyledons</taxon>
        <taxon>Gunneridae</taxon>
        <taxon>Pentapetalae</taxon>
        <taxon>asterids</taxon>
        <taxon>lamiids</taxon>
        <taxon>Lamiales</taxon>
        <taxon>Pedaliaceae</taxon>
        <taxon>Sesamum</taxon>
    </lineage>
</organism>
<accession>A0AAW2NP65</accession>
<keyword evidence="3 8" id="KW-0349">Heme</keyword>
<evidence type="ECO:0000256" key="6">
    <source>
        <dbReference type="ARBA" id="ARBA00023004"/>
    </source>
</evidence>
<evidence type="ECO:0000256" key="8">
    <source>
        <dbReference type="PIRSR" id="PIRSR602401-1"/>
    </source>
</evidence>
<dbReference type="PRINTS" id="PR00463">
    <property type="entry name" value="EP450I"/>
</dbReference>
<keyword evidence="4 8" id="KW-0479">Metal-binding</keyword>
<comment type="similarity">
    <text evidence="2 9">Belongs to the cytochrome P450 family.</text>
</comment>
<keyword evidence="5 9" id="KW-0560">Oxidoreductase</keyword>
<keyword evidence="6 8" id="KW-0408">Iron</keyword>
<dbReference type="PANTHER" id="PTHR47950:SF14">
    <property type="entry name" value="CYTOCHROME P450 76A2-LIKE ISOFORM X1"/>
    <property type="match status" value="1"/>
</dbReference>
<evidence type="ECO:0000256" key="3">
    <source>
        <dbReference type="ARBA" id="ARBA00022617"/>
    </source>
</evidence>
<evidence type="ECO:0000256" key="7">
    <source>
        <dbReference type="ARBA" id="ARBA00023033"/>
    </source>
</evidence>
<evidence type="ECO:0000256" key="1">
    <source>
        <dbReference type="ARBA" id="ARBA00004167"/>
    </source>
</evidence>
<keyword evidence="7 9" id="KW-0503">Monooxygenase</keyword>
<dbReference type="InterPro" id="IPR001128">
    <property type="entry name" value="Cyt_P450"/>
</dbReference>
<proteinExistence type="inferred from homology"/>
<comment type="caution">
    <text evidence="10">The sequence shown here is derived from an EMBL/GenBank/DDBJ whole genome shotgun (WGS) entry which is preliminary data.</text>
</comment>
<dbReference type="PANTHER" id="PTHR47950">
    <property type="entry name" value="CYTOCHROME P450, FAMILY 76, SUBFAMILY C, POLYPEPTIDE 5-RELATED"/>
    <property type="match status" value="1"/>
</dbReference>
<reference evidence="10" key="2">
    <citation type="journal article" date="2024" name="Plant">
        <title>Genomic evolution and insights into agronomic trait innovations of Sesamum species.</title>
        <authorList>
            <person name="Miao H."/>
            <person name="Wang L."/>
            <person name="Qu L."/>
            <person name="Liu H."/>
            <person name="Sun Y."/>
            <person name="Le M."/>
            <person name="Wang Q."/>
            <person name="Wei S."/>
            <person name="Zheng Y."/>
            <person name="Lin W."/>
            <person name="Duan Y."/>
            <person name="Cao H."/>
            <person name="Xiong S."/>
            <person name="Wang X."/>
            <person name="Wei L."/>
            <person name="Li C."/>
            <person name="Ma Q."/>
            <person name="Ju M."/>
            <person name="Zhao R."/>
            <person name="Li G."/>
            <person name="Mu C."/>
            <person name="Tian Q."/>
            <person name="Mei H."/>
            <person name="Zhang T."/>
            <person name="Gao T."/>
            <person name="Zhang H."/>
        </authorList>
    </citation>
    <scope>NUCLEOTIDE SEQUENCE</scope>
    <source>
        <strain evidence="10">G02</strain>
    </source>
</reference>
<dbReference type="GO" id="GO:0016020">
    <property type="term" value="C:membrane"/>
    <property type="evidence" value="ECO:0007669"/>
    <property type="project" value="UniProtKB-SubCell"/>
</dbReference>
<evidence type="ECO:0000256" key="5">
    <source>
        <dbReference type="ARBA" id="ARBA00023002"/>
    </source>
</evidence>
<dbReference type="Pfam" id="PF00067">
    <property type="entry name" value="p450"/>
    <property type="match status" value="1"/>
</dbReference>
<evidence type="ECO:0000256" key="9">
    <source>
        <dbReference type="RuleBase" id="RU000461"/>
    </source>
</evidence>
<name>A0AAW2NP65_SESRA</name>
<dbReference type="InterPro" id="IPR017972">
    <property type="entry name" value="Cyt_P450_CS"/>
</dbReference>
<dbReference type="AlphaFoldDB" id="A0AAW2NP65"/>
<dbReference type="InterPro" id="IPR002401">
    <property type="entry name" value="Cyt_P450_E_grp-I"/>
</dbReference>
<evidence type="ECO:0000256" key="2">
    <source>
        <dbReference type="ARBA" id="ARBA00010617"/>
    </source>
</evidence>
<evidence type="ECO:0000313" key="10">
    <source>
        <dbReference type="EMBL" id="KAL0344742.1"/>
    </source>
</evidence>
<dbReference type="GO" id="GO:0004497">
    <property type="term" value="F:monooxygenase activity"/>
    <property type="evidence" value="ECO:0007669"/>
    <property type="project" value="UniProtKB-KW"/>
</dbReference>
<reference evidence="10" key="1">
    <citation type="submission" date="2020-06" db="EMBL/GenBank/DDBJ databases">
        <authorList>
            <person name="Li T."/>
            <person name="Hu X."/>
            <person name="Zhang T."/>
            <person name="Song X."/>
            <person name="Zhang H."/>
            <person name="Dai N."/>
            <person name="Sheng W."/>
            <person name="Hou X."/>
            <person name="Wei L."/>
        </authorList>
    </citation>
    <scope>NUCLEOTIDE SEQUENCE</scope>
    <source>
        <strain evidence="10">G02</strain>
        <tissue evidence="10">Leaf</tissue>
    </source>
</reference>
<dbReference type="GO" id="GO:0005506">
    <property type="term" value="F:iron ion binding"/>
    <property type="evidence" value="ECO:0007669"/>
    <property type="project" value="InterPro"/>
</dbReference>
<dbReference type="InterPro" id="IPR036396">
    <property type="entry name" value="Cyt_P450_sf"/>
</dbReference>